<dbReference type="SFLD" id="SFLDS00019">
    <property type="entry name" value="Glutathione_Transferase_(cytos"/>
    <property type="match status" value="1"/>
</dbReference>
<dbReference type="InterPro" id="IPR040079">
    <property type="entry name" value="Glutathione_S-Trfase"/>
</dbReference>
<keyword evidence="4" id="KW-1185">Reference proteome</keyword>
<gene>
    <name evidence="3" type="ORF">SAMN04487940_12123</name>
</gene>
<dbReference type="CDD" id="cd00570">
    <property type="entry name" value="GST_N_family"/>
    <property type="match status" value="1"/>
</dbReference>
<dbReference type="SFLD" id="SFLDG00358">
    <property type="entry name" value="Main_(cytGST)"/>
    <property type="match status" value="1"/>
</dbReference>
<dbReference type="Gene3D" id="1.20.1050.10">
    <property type="match status" value="1"/>
</dbReference>
<dbReference type="Gene3D" id="3.40.30.10">
    <property type="entry name" value="Glutaredoxin"/>
    <property type="match status" value="1"/>
</dbReference>
<evidence type="ECO:0000259" key="1">
    <source>
        <dbReference type="PROSITE" id="PS50404"/>
    </source>
</evidence>
<dbReference type="InterPro" id="IPR004045">
    <property type="entry name" value="Glutathione_S-Trfase_N"/>
</dbReference>
<sequence length="270" mass="30473">MPRIDPQDPTLKDLQGLHLWHAPMSSCSQRVRIVLAETGQAFESHLIDLEKDEHASAAYQKIHPKGLVPALVDDGALIIESIDIIRHLARRNDALAATAKPELLEMADAAQLDLKLLTFEFLFRAAPPPPPEVAEAFQARHQNAWLKQFRRDFAAGFDRDRIEAAVRRTDAGFAQLDALLADGRDYLAGADFSLADIAWMPNLHRMDLMGWPYARRPHLKAWFDRVSQRPSYRSALEAWEHAQTVEAFAAYTAKRREEGTDIRSFGGLED</sequence>
<evidence type="ECO:0000313" key="4">
    <source>
        <dbReference type="Proteomes" id="UP000182932"/>
    </source>
</evidence>
<accession>A0A975WDZ4</accession>
<dbReference type="InterPro" id="IPR036282">
    <property type="entry name" value="Glutathione-S-Trfase_C_sf"/>
</dbReference>
<dbReference type="EMBL" id="FNYY01000021">
    <property type="protein sequence ID" value="SEK04917.1"/>
    <property type="molecule type" value="Genomic_DNA"/>
</dbReference>
<dbReference type="PANTHER" id="PTHR44051">
    <property type="entry name" value="GLUTATHIONE S-TRANSFERASE-RELATED"/>
    <property type="match status" value="1"/>
</dbReference>
<dbReference type="AlphaFoldDB" id="A0A975WDZ4"/>
<dbReference type="SUPFAM" id="SSF47616">
    <property type="entry name" value="GST C-terminal domain-like"/>
    <property type="match status" value="1"/>
</dbReference>
<evidence type="ECO:0000313" key="3">
    <source>
        <dbReference type="EMBL" id="SEK04917.1"/>
    </source>
</evidence>
<dbReference type="Pfam" id="PF13410">
    <property type="entry name" value="GST_C_2"/>
    <property type="match status" value="1"/>
</dbReference>
<dbReference type="InterPro" id="IPR010987">
    <property type="entry name" value="Glutathione-S-Trfase_C-like"/>
</dbReference>
<dbReference type="GeneID" id="80820413"/>
<name>A0A975WDZ4_9RHOB</name>
<dbReference type="Proteomes" id="UP000182932">
    <property type="component" value="Unassembled WGS sequence"/>
</dbReference>
<evidence type="ECO:0000259" key="2">
    <source>
        <dbReference type="PROSITE" id="PS50405"/>
    </source>
</evidence>
<reference evidence="3 4" key="1">
    <citation type="submission" date="2016-10" db="EMBL/GenBank/DDBJ databases">
        <authorList>
            <person name="Varghese N."/>
            <person name="Submissions S."/>
        </authorList>
    </citation>
    <scope>NUCLEOTIDE SEQUENCE [LARGE SCALE GENOMIC DNA]</scope>
    <source>
        <strain evidence="3 4">FF3</strain>
    </source>
</reference>
<feature type="domain" description="GST N-terminal" evidence="1">
    <location>
        <begin position="15"/>
        <end position="96"/>
    </location>
</feature>
<proteinExistence type="predicted"/>
<dbReference type="PANTHER" id="PTHR44051:SF8">
    <property type="entry name" value="GLUTATHIONE S-TRANSFERASE GSTA"/>
    <property type="match status" value="1"/>
</dbReference>
<feature type="domain" description="GST C-terminal" evidence="2">
    <location>
        <begin position="105"/>
        <end position="248"/>
    </location>
</feature>
<dbReference type="Pfam" id="PF13409">
    <property type="entry name" value="GST_N_2"/>
    <property type="match status" value="1"/>
</dbReference>
<dbReference type="PROSITE" id="PS50405">
    <property type="entry name" value="GST_CTER"/>
    <property type="match status" value="1"/>
</dbReference>
<dbReference type="InterPro" id="IPR036249">
    <property type="entry name" value="Thioredoxin-like_sf"/>
</dbReference>
<dbReference type="PROSITE" id="PS50404">
    <property type="entry name" value="GST_NTER"/>
    <property type="match status" value="1"/>
</dbReference>
<protein>
    <submittedName>
        <fullName evidence="3">Glutathione S-transferase</fullName>
    </submittedName>
</protein>
<comment type="caution">
    <text evidence="3">The sequence shown here is derived from an EMBL/GenBank/DDBJ whole genome shotgun (WGS) entry which is preliminary data.</text>
</comment>
<organism evidence="3 4">
    <name type="scientific">Marinovum algicola</name>
    <dbReference type="NCBI Taxonomy" id="42444"/>
    <lineage>
        <taxon>Bacteria</taxon>
        <taxon>Pseudomonadati</taxon>
        <taxon>Pseudomonadota</taxon>
        <taxon>Alphaproteobacteria</taxon>
        <taxon>Rhodobacterales</taxon>
        <taxon>Roseobacteraceae</taxon>
        <taxon>Marinovum</taxon>
    </lineage>
</organism>
<dbReference type="RefSeq" id="WP_074838903.1">
    <property type="nucleotide sequence ID" value="NZ_FNYY01000021.1"/>
</dbReference>
<dbReference type="SUPFAM" id="SSF52833">
    <property type="entry name" value="Thioredoxin-like"/>
    <property type="match status" value="1"/>
</dbReference>